<dbReference type="PANTHER" id="PTHR12686">
    <property type="entry name" value="3'-5' EXORIBONUCLEASE CSL4-RELATED"/>
    <property type="match status" value="1"/>
</dbReference>
<dbReference type="Gene3D" id="2.40.50.100">
    <property type="match status" value="1"/>
</dbReference>
<feature type="binding site" evidence="2">
    <location>
        <position position="157"/>
    </location>
    <ligand>
        <name>Zn(2+)</name>
        <dbReference type="ChEBI" id="CHEBI:29105"/>
    </ligand>
</feature>
<dbReference type="GO" id="GO:0006396">
    <property type="term" value="P:RNA processing"/>
    <property type="evidence" value="ECO:0007669"/>
    <property type="project" value="InterPro"/>
</dbReference>
<dbReference type="InterPro" id="IPR025721">
    <property type="entry name" value="Exosome_cplx_N_dom"/>
</dbReference>
<comment type="subcellular location">
    <subcellularLocation>
        <location evidence="2">Cytoplasm</location>
    </subcellularLocation>
</comment>
<dbReference type="Gene3D" id="2.40.50.140">
    <property type="entry name" value="Nucleic acid-binding proteins"/>
    <property type="match status" value="1"/>
</dbReference>
<dbReference type="GO" id="GO:0005737">
    <property type="term" value="C:cytoplasm"/>
    <property type="evidence" value="ECO:0007669"/>
    <property type="project" value="UniProtKB-SubCell"/>
</dbReference>
<dbReference type="Proteomes" id="UP000281962">
    <property type="component" value="Unassembled WGS sequence"/>
</dbReference>
<comment type="similarity">
    <text evidence="2">Belongs to the CSL4 family.</text>
</comment>
<dbReference type="GO" id="GO:0000178">
    <property type="term" value="C:exosome (RNase complex)"/>
    <property type="evidence" value="ECO:0007669"/>
    <property type="project" value="UniProtKB-KW"/>
</dbReference>
<feature type="binding site" evidence="2">
    <location>
        <position position="154"/>
    </location>
    <ligand>
        <name>Zn(2+)</name>
        <dbReference type="ChEBI" id="CHEBI:29105"/>
    </ligand>
</feature>
<name>A0A497EVR3_9CREN</name>
<evidence type="ECO:0000259" key="3">
    <source>
        <dbReference type="PROSITE" id="PS50126"/>
    </source>
</evidence>
<dbReference type="InterPro" id="IPR030850">
    <property type="entry name" value="Exosome_Csl4_arc"/>
</dbReference>
<dbReference type="PANTHER" id="PTHR12686:SF8">
    <property type="entry name" value="EXOSOME COMPLEX COMPONENT CSL4"/>
    <property type="match status" value="1"/>
</dbReference>
<feature type="domain" description="S1 motif" evidence="3">
    <location>
        <begin position="67"/>
        <end position="133"/>
    </location>
</feature>
<evidence type="ECO:0000313" key="4">
    <source>
        <dbReference type="EMBL" id="RLE50820.1"/>
    </source>
</evidence>
<feature type="binding site" evidence="2">
    <location>
        <position position="173"/>
    </location>
    <ligand>
        <name>Zn(2+)</name>
        <dbReference type="ChEBI" id="CHEBI:29105"/>
    </ligand>
</feature>
<feature type="binding site" evidence="2">
    <location>
        <position position="170"/>
    </location>
    <ligand>
        <name>Zn(2+)</name>
        <dbReference type="ChEBI" id="CHEBI:29105"/>
    </ligand>
</feature>
<organism evidence="4 5">
    <name type="scientific">Thermoproteota archaeon</name>
    <dbReference type="NCBI Taxonomy" id="2056631"/>
    <lineage>
        <taxon>Archaea</taxon>
        <taxon>Thermoproteota</taxon>
    </lineage>
</organism>
<dbReference type="GO" id="GO:0003676">
    <property type="term" value="F:nucleic acid binding"/>
    <property type="evidence" value="ECO:0007669"/>
    <property type="project" value="InterPro"/>
</dbReference>
<comment type="subunit">
    <text evidence="2">Component of the archaeal exosome complex. Forms a trimer of Rrp4 and/or Csl4 subunits. The trimer associates with an hexameric ring-like arrangement composed of 3 Rrp41-Rrp42 heterodimers. Interacts with DnaG.</text>
</comment>
<evidence type="ECO:0000256" key="2">
    <source>
        <dbReference type="HAMAP-Rule" id="MF_00975"/>
    </source>
</evidence>
<gene>
    <name evidence="2" type="primary">csl4</name>
    <name evidence="4" type="ORF">DRJ21_01375</name>
</gene>
<dbReference type="SUPFAM" id="SSF50249">
    <property type="entry name" value="Nucleic acid-binding proteins"/>
    <property type="match status" value="1"/>
</dbReference>
<reference evidence="4 5" key="1">
    <citation type="submission" date="2018-06" db="EMBL/GenBank/DDBJ databases">
        <title>Extensive metabolic versatility and redundancy in microbially diverse, dynamic hydrothermal sediments.</title>
        <authorList>
            <person name="Dombrowski N."/>
            <person name="Teske A."/>
            <person name="Baker B.J."/>
        </authorList>
    </citation>
    <scope>NUCLEOTIDE SEQUENCE [LARGE SCALE GENOMIC DNA]</scope>
    <source>
        <strain evidence="4">B30_G17</strain>
    </source>
</reference>
<dbReference type="InterPro" id="IPR012340">
    <property type="entry name" value="NA-bd_OB-fold"/>
</dbReference>
<sequence length="195" mass="22442">MERVLRKFVVPGDFLGVIEEFIPEEGTYEENGNIYSAIAGEATYNYEERILSVKPYRRVYLPLPKTGDIALGIAYDVKDEIAMIRLFYIEGKSRPASHLTGFLHIGQVSLRKKYSNMFEVLRYGDIVRVKVLNSWHPYQLTTRGTRLGVVFARCSRCLTPLVKRRDKLFCRECRAYESRKIASDYGGVILIEKSS</sequence>
<keyword evidence="2" id="KW-0479">Metal-binding</keyword>
<comment type="function">
    <text evidence="2">Non-catalytic component of the exosome, which is a complex involved in RNA degradation. Increases the RNA binding and the efficiency of RNA degradation. Helpful for the interaction of the exosome with A-poor RNAs.</text>
</comment>
<dbReference type="AlphaFoldDB" id="A0A497EVR3"/>
<keyword evidence="2" id="KW-0963">Cytoplasm</keyword>
<keyword evidence="2" id="KW-0862">Zinc</keyword>
<dbReference type="GO" id="GO:0008270">
    <property type="term" value="F:zinc ion binding"/>
    <property type="evidence" value="ECO:0007669"/>
    <property type="project" value="UniProtKB-UniRule"/>
</dbReference>
<comment type="caution">
    <text evidence="4">The sequence shown here is derived from an EMBL/GenBank/DDBJ whole genome shotgun (WGS) entry which is preliminary data.</text>
</comment>
<protein>
    <recommendedName>
        <fullName evidence="2">Exosome complex component Csl4</fullName>
    </recommendedName>
</protein>
<dbReference type="Gene3D" id="2.20.70.10">
    <property type="match status" value="1"/>
</dbReference>
<dbReference type="InterPro" id="IPR003029">
    <property type="entry name" value="S1_domain"/>
</dbReference>
<dbReference type="NCBIfam" id="NF034126">
    <property type="entry name" value="PRK09521.1"/>
    <property type="match status" value="1"/>
</dbReference>
<dbReference type="GO" id="GO:0006401">
    <property type="term" value="P:RNA catabolic process"/>
    <property type="evidence" value="ECO:0007669"/>
    <property type="project" value="UniProtKB-UniRule"/>
</dbReference>
<dbReference type="EMBL" id="QMQY01000044">
    <property type="protein sequence ID" value="RLE50820.1"/>
    <property type="molecule type" value="Genomic_DNA"/>
</dbReference>
<dbReference type="InterPro" id="IPR039771">
    <property type="entry name" value="Csl4"/>
</dbReference>
<dbReference type="Pfam" id="PF14382">
    <property type="entry name" value="ECR1_N"/>
    <property type="match status" value="1"/>
</dbReference>
<dbReference type="PROSITE" id="PS50126">
    <property type="entry name" value="S1"/>
    <property type="match status" value="1"/>
</dbReference>
<dbReference type="HAMAP" id="MF_00975">
    <property type="entry name" value="Exosome_Csl4"/>
    <property type="match status" value="1"/>
</dbReference>
<proteinExistence type="inferred from homology"/>
<dbReference type="SUPFAM" id="SSF110324">
    <property type="entry name" value="Ribosomal L27 protein-like"/>
    <property type="match status" value="1"/>
</dbReference>
<accession>A0A497EVR3</accession>
<evidence type="ECO:0000256" key="1">
    <source>
        <dbReference type="ARBA" id="ARBA00022835"/>
    </source>
</evidence>
<keyword evidence="1 2" id="KW-0271">Exosome</keyword>
<evidence type="ECO:0000313" key="5">
    <source>
        <dbReference type="Proteomes" id="UP000281962"/>
    </source>
</evidence>